<organism evidence="1 2">
    <name type="scientific">Crepidotus variabilis</name>
    <dbReference type="NCBI Taxonomy" id="179855"/>
    <lineage>
        <taxon>Eukaryota</taxon>
        <taxon>Fungi</taxon>
        <taxon>Dikarya</taxon>
        <taxon>Basidiomycota</taxon>
        <taxon>Agaricomycotina</taxon>
        <taxon>Agaricomycetes</taxon>
        <taxon>Agaricomycetidae</taxon>
        <taxon>Agaricales</taxon>
        <taxon>Agaricineae</taxon>
        <taxon>Crepidotaceae</taxon>
        <taxon>Crepidotus</taxon>
    </lineage>
</organism>
<comment type="caution">
    <text evidence="1">The sequence shown here is derived from an EMBL/GenBank/DDBJ whole genome shotgun (WGS) entry which is preliminary data.</text>
</comment>
<evidence type="ECO:0000313" key="2">
    <source>
        <dbReference type="Proteomes" id="UP000807306"/>
    </source>
</evidence>
<keyword evidence="2" id="KW-1185">Reference proteome</keyword>
<accession>A0A9P6JHK0</accession>
<reference evidence="1" key="1">
    <citation type="submission" date="2020-11" db="EMBL/GenBank/DDBJ databases">
        <authorList>
            <consortium name="DOE Joint Genome Institute"/>
            <person name="Ahrendt S."/>
            <person name="Riley R."/>
            <person name="Andreopoulos W."/>
            <person name="Labutti K."/>
            <person name="Pangilinan J."/>
            <person name="Ruiz-Duenas F.J."/>
            <person name="Barrasa J.M."/>
            <person name="Sanchez-Garcia M."/>
            <person name="Camarero S."/>
            <person name="Miyauchi S."/>
            <person name="Serrano A."/>
            <person name="Linde D."/>
            <person name="Babiker R."/>
            <person name="Drula E."/>
            <person name="Ayuso-Fernandez I."/>
            <person name="Pacheco R."/>
            <person name="Padilla G."/>
            <person name="Ferreira P."/>
            <person name="Barriuso J."/>
            <person name="Kellner H."/>
            <person name="Castanera R."/>
            <person name="Alfaro M."/>
            <person name="Ramirez L."/>
            <person name="Pisabarro A.G."/>
            <person name="Kuo A."/>
            <person name="Tritt A."/>
            <person name="Lipzen A."/>
            <person name="He G."/>
            <person name="Yan M."/>
            <person name="Ng V."/>
            <person name="Cullen D."/>
            <person name="Martin F."/>
            <person name="Rosso M.-N."/>
            <person name="Henrissat B."/>
            <person name="Hibbett D."/>
            <person name="Martinez A.T."/>
            <person name="Grigoriev I.V."/>
        </authorList>
    </citation>
    <scope>NUCLEOTIDE SEQUENCE</scope>
    <source>
        <strain evidence="1">CBS 506.95</strain>
    </source>
</reference>
<evidence type="ECO:0000313" key="1">
    <source>
        <dbReference type="EMBL" id="KAF9521521.1"/>
    </source>
</evidence>
<name>A0A9P6JHK0_9AGAR</name>
<protein>
    <submittedName>
        <fullName evidence="1">Uncharacterized protein</fullName>
    </submittedName>
</protein>
<sequence length="78" mass="8519">MTTKLTIAVAILLHLNQLSNKRLRCNAVKINGTQERLADDLRLGCAQKQREGSGGERKVRGPVPLHPLAVSSIATSRF</sequence>
<dbReference type="EMBL" id="MU158036">
    <property type="protein sequence ID" value="KAF9521521.1"/>
    <property type="molecule type" value="Genomic_DNA"/>
</dbReference>
<dbReference type="Proteomes" id="UP000807306">
    <property type="component" value="Unassembled WGS sequence"/>
</dbReference>
<gene>
    <name evidence="1" type="ORF">CPB83DRAFT_255697</name>
</gene>
<proteinExistence type="predicted"/>
<dbReference type="AlphaFoldDB" id="A0A9P6JHK0"/>